<dbReference type="AlphaFoldDB" id="A0A165IMH2"/>
<evidence type="ECO:0000256" key="2">
    <source>
        <dbReference type="ARBA" id="ARBA00022692"/>
    </source>
</evidence>
<dbReference type="GO" id="GO:0016020">
    <property type="term" value="C:membrane"/>
    <property type="evidence" value="ECO:0007669"/>
    <property type="project" value="UniProtKB-SubCell"/>
</dbReference>
<dbReference type="EMBL" id="KV427605">
    <property type="protein sequence ID" value="KZT13284.1"/>
    <property type="molecule type" value="Genomic_DNA"/>
</dbReference>
<organism evidence="7 8">
    <name type="scientific">Laetiporus sulphureus 93-53</name>
    <dbReference type="NCBI Taxonomy" id="1314785"/>
    <lineage>
        <taxon>Eukaryota</taxon>
        <taxon>Fungi</taxon>
        <taxon>Dikarya</taxon>
        <taxon>Basidiomycota</taxon>
        <taxon>Agaricomycotina</taxon>
        <taxon>Agaricomycetes</taxon>
        <taxon>Polyporales</taxon>
        <taxon>Laetiporus</taxon>
    </lineage>
</organism>
<name>A0A165IMH2_9APHY</name>
<gene>
    <name evidence="7" type="ORF">LAESUDRAFT_719641</name>
</gene>
<keyword evidence="2 5" id="KW-0812">Transmembrane</keyword>
<dbReference type="Proteomes" id="UP000076871">
    <property type="component" value="Unassembled WGS sequence"/>
</dbReference>
<feature type="transmembrane region" description="Helical" evidence="5">
    <location>
        <begin position="132"/>
        <end position="153"/>
    </location>
</feature>
<dbReference type="STRING" id="1314785.A0A165IMH2"/>
<dbReference type="Pfam" id="PF01284">
    <property type="entry name" value="MARVEL"/>
    <property type="match status" value="1"/>
</dbReference>
<feature type="transmembrane region" description="Helical" evidence="5">
    <location>
        <begin position="12"/>
        <end position="31"/>
    </location>
</feature>
<evidence type="ECO:0000313" key="7">
    <source>
        <dbReference type="EMBL" id="KZT13284.1"/>
    </source>
</evidence>
<accession>A0A165IMH2</accession>
<evidence type="ECO:0000256" key="1">
    <source>
        <dbReference type="ARBA" id="ARBA00004141"/>
    </source>
</evidence>
<feature type="transmembrane region" description="Helical" evidence="5">
    <location>
        <begin position="91"/>
        <end position="112"/>
    </location>
</feature>
<evidence type="ECO:0000259" key="6">
    <source>
        <dbReference type="Pfam" id="PF01284"/>
    </source>
</evidence>
<evidence type="ECO:0000256" key="3">
    <source>
        <dbReference type="ARBA" id="ARBA00022989"/>
    </source>
</evidence>
<keyword evidence="3 5" id="KW-1133">Transmembrane helix</keyword>
<evidence type="ECO:0000256" key="4">
    <source>
        <dbReference type="ARBA" id="ARBA00023136"/>
    </source>
</evidence>
<comment type="subcellular location">
    <subcellularLocation>
        <location evidence="1">Membrane</location>
        <topology evidence="1">Multi-pass membrane protein</topology>
    </subcellularLocation>
</comment>
<protein>
    <recommendedName>
        <fullName evidence="6">MARVEL domain-containing protein</fullName>
    </recommendedName>
</protein>
<evidence type="ECO:0000313" key="8">
    <source>
        <dbReference type="Proteomes" id="UP000076871"/>
    </source>
</evidence>
<dbReference type="OrthoDB" id="2501127at2759"/>
<dbReference type="InParanoid" id="A0A165IMH2"/>
<dbReference type="InterPro" id="IPR008253">
    <property type="entry name" value="Marvel"/>
</dbReference>
<dbReference type="RefSeq" id="XP_040770794.1">
    <property type="nucleotide sequence ID" value="XM_040907671.1"/>
</dbReference>
<proteinExistence type="predicted"/>
<sequence length="179" mass="19857">MRPAALRLPLYIALWIFSIILLILTAVRLNYTLHLPKGDPLDGGTDFYDPIVAELLVCSVLTLGFALFVFRPPVSLFAHLFPDVSIVVIEVIALAVLWFLWLIGSGIATSIWPNLSWCYQYSACRVLSAMTAFAWLGWLALCGLLVVGMFAVLQKRRAPQFTVEIVQSTAQTPSVMTQV</sequence>
<feature type="domain" description="MARVEL" evidence="6">
    <location>
        <begin position="8"/>
        <end position="146"/>
    </location>
</feature>
<dbReference type="GeneID" id="63824700"/>
<feature type="transmembrane region" description="Helical" evidence="5">
    <location>
        <begin position="51"/>
        <end position="70"/>
    </location>
</feature>
<keyword evidence="8" id="KW-1185">Reference proteome</keyword>
<reference evidence="7 8" key="1">
    <citation type="journal article" date="2016" name="Mol. Biol. Evol.">
        <title>Comparative Genomics of Early-Diverging Mushroom-Forming Fungi Provides Insights into the Origins of Lignocellulose Decay Capabilities.</title>
        <authorList>
            <person name="Nagy L.G."/>
            <person name="Riley R."/>
            <person name="Tritt A."/>
            <person name="Adam C."/>
            <person name="Daum C."/>
            <person name="Floudas D."/>
            <person name="Sun H."/>
            <person name="Yadav J.S."/>
            <person name="Pangilinan J."/>
            <person name="Larsson K.H."/>
            <person name="Matsuura K."/>
            <person name="Barry K."/>
            <person name="Labutti K."/>
            <person name="Kuo R."/>
            <person name="Ohm R.A."/>
            <person name="Bhattacharya S.S."/>
            <person name="Shirouzu T."/>
            <person name="Yoshinaga Y."/>
            <person name="Martin F.M."/>
            <person name="Grigoriev I.V."/>
            <person name="Hibbett D.S."/>
        </authorList>
    </citation>
    <scope>NUCLEOTIDE SEQUENCE [LARGE SCALE GENOMIC DNA]</scope>
    <source>
        <strain evidence="7 8">93-53</strain>
    </source>
</reference>
<evidence type="ECO:0000256" key="5">
    <source>
        <dbReference type="SAM" id="Phobius"/>
    </source>
</evidence>
<keyword evidence="4 5" id="KW-0472">Membrane</keyword>